<evidence type="ECO:0000313" key="7">
    <source>
        <dbReference type="Proteomes" id="UP000033608"/>
    </source>
</evidence>
<dbReference type="PATRIC" id="fig|1121477.3.peg.4240"/>
<evidence type="ECO:0000313" key="5">
    <source>
        <dbReference type="EMBL" id="KKB82915.1"/>
    </source>
</evidence>
<dbReference type="PANTHER" id="PTHR34698">
    <property type="entry name" value="5-OXOPROLINASE SUBUNIT B"/>
    <property type="match status" value="1"/>
</dbReference>
<proteinExistence type="predicted"/>
<dbReference type="AlphaFoldDB" id="A0A0F5LKY1"/>
<dbReference type="GO" id="GO:0016787">
    <property type="term" value="F:hydrolase activity"/>
    <property type="evidence" value="ECO:0007669"/>
    <property type="project" value="UniProtKB-KW"/>
</dbReference>
<dbReference type="Proteomes" id="UP000184533">
    <property type="component" value="Unassembled WGS sequence"/>
</dbReference>
<dbReference type="PANTHER" id="PTHR34698:SF2">
    <property type="entry name" value="5-OXOPROLINASE SUBUNIT B"/>
    <property type="match status" value="1"/>
</dbReference>
<dbReference type="STRING" id="1121477.SAMN02745223_02874"/>
<sequence length="228" mass="23577">MAPQATDMALASPTLIPLGDSALLVRFGNDLSEAANFAAIALARRLIADPLPGVVEVSPNLVSVLLRYDPMRTSFAELTGEVRLRTYSMGGAASASGSVARHRIAITFGGEAGPDLDAVAASLGLSAADFIKAHNAVPLRVLSTGFSPGFLYCGFHPAALVVSRRSDVRASVPAGSVLFAAGQTAIAATAIPTGWHLIGHTKLRNFNPHANPPTQVRAGDEVVFEAAP</sequence>
<evidence type="ECO:0000256" key="2">
    <source>
        <dbReference type="ARBA" id="ARBA00022801"/>
    </source>
</evidence>
<organism evidence="5 7">
    <name type="scientific">Devosia limi DSM 17137</name>
    <dbReference type="NCBI Taxonomy" id="1121477"/>
    <lineage>
        <taxon>Bacteria</taxon>
        <taxon>Pseudomonadati</taxon>
        <taxon>Pseudomonadota</taxon>
        <taxon>Alphaproteobacteria</taxon>
        <taxon>Hyphomicrobiales</taxon>
        <taxon>Devosiaceae</taxon>
        <taxon>Devosia</taxon>
    </lineage>
</organism>
<keyword evidence="3" id="KW-0067">ATP-binding</keyword>
<keyword evidence="2" id="KW-0378">Hydrolase</keyword>
<keyword evidence="1" id="KW-0547">Nucleotide-binding</keyword>
<dbReference type="Gene3D" id="3.30.1360.40">
    <property type="match status" value="1"/>
</dbReference>
<gene>
    <name evidence="6" type="ORF">SAMN02745223_02874</name>
    <name evidence="5" type="ORF">VW29_15345</name>
</gene>
<dbReference type="EMBL" id="FQVC01000008">
    <property type="protein sequence ID" value="SHF51235.1"/>
    <property type="molecule type" value="Genomic_DNA"/>
</dbReference>
<dbReference type="Proteomes" id="UP000033608">
    <property type="component" value="Unassembled WGS sequence"/>
</dbReference>
<protein>
    <submittedName>
        <fullName evidence="6">Inhibitor of KinA</fullName>
    </submittedName>
</protein>
<feature type="domain" description="Carboxyltransferase" evidence="4">
    <location>
        <begin position="13"/>
        <end position="216"/>
    </location>
</feature>
<reference evidence="5 7" key="1">
    <citation type="submission" date="2015-03" db="EMBL/GenBank/DDBJ databases">
        <authorList>
            <person name="Hassan Y.I."/>
            <person name="Lepp D."/>
            <person name="Zhou T."/>
        </authorList>
    </citation>
    <scope>NUCLEOTIDE SEQUENCE [LARGE SCALE GENOMIC DNA]</scope>
    <source>
        <strain evidence="5 7">DSM 17137</strain>
    </source>
</reference>
<dbReference type="Pfam" id="PF02682">
    <property type="entry name" value="CT_C_D"/>
    <property type="match status" value="1"/>
</dbReference>
<evidence type="ECO:0000259" key="4">
    <source>
        <dbReference type="SMART" id="SM00796"/>
    </source>
</evidence>
<dbReference type="SMART" id="SM00796">
    <property type="entry name" value="AHS1"/>
    <property type="match status" value="1"/>
</dbReference>
<reference evidence="6 8" key="2">
    <citation type="submission" date="2016-11" db="EMBL/GenBank/DDBJ databases">
        <authorList>
            <person name="Jaros S."/>
            <person name="Januszkiewicz K."/>
            <person name="Wedrychowicz H."/>
        </authorList>
    </citation>
    <scope>NUCLEOTIDE SEQUENCE [LARGE SCALE GENOMIC DNA]</scope>
    <source>
        <strain evidence="6 8">DSM 17137</strain>
    </source>
</reference>
<name>A0A0F5LKY1_9HYPH</name>
<dbReference type="InterPro" id="IPR003833">
    <property type="entry name" value="CT_C_D"/>
</dbReference>
<dbReference type="OrthoDB" id="9778567at2"/>
<dbReference type="InterPro" id="IPR010016">
    <property type="entry name" value="PxpB"/>
</dbReference>
<dbReference type="Gene3D" id="2.40.100.10">
    <property type="entry name" value="Cyclophilin-like"/>
    <property type="match status" value="1"/>
</dbReference>
<accession>A0A0F5LKY1</accession>
<evidence type="ECO:0000313" key="8">
    <source>
        <dbReference type="Proteomes" id="UP000184533"/>
    </source>
</evidence>
<evidence type="ECO:0000256" key="3">
    <source>
        <dbReference type="ARBA" id="ARBA00022840"/>
    </source>
</evidence>
<evidence type="ECO:0000313" key="6">
    <source>
        <dbReference type="EMBL" id="SHF51235.1"/>
    </source>
</evidence>
<keyword evidence="7" id="KW-1185">Reference proteome</keyword>
<dbReference type="SUPFAM" id="SSF50891">
    <property type="entry name" value="Cyclophilin-like"/>
    <property type="match status" value="1"/>
</dbReference>
<dbReference type="InterPro" id="IPR029000">
    <property type="entry name" value="Cyclophilin-like_dom_sf"/>
</dbReference>
<dbReference type="RefSeq" id="WP_046136128.1">
    <property type="nucleotide sequence ID" value="NZ_FQVC01000008.1"/>
</dbReference>
<dbReference type="GO" id="GO:0005524">
    <property type="term" value="F:ATP binding"/>
    <property type="evidence" value="ECO:0007669"/>
    <property type="project" value="UniProtKB-KW"/>
</dbReference>
<dbReference type="SUPFAM" id="SSF160467">
    <property type="entry name" value="PH0987 N-terminal domain-like"/>
    <property type="match status" value="1"/>
</dbReference>
<dbReference type="EMBL" id="LAJF01000091">
    <property type="protein sequence ID" value="KKB82915.1"/>
    <property type="molecule type" value="Genomic_DNA"/>
</dbReference>
<evidence type="ECO:0000256" key="1">
    <source>
        <dbReference type="ARBA" id="ARBA00022741"/>
    </source>
</evidence>